<dbReference type="InterPro" id="IPR002067">
    <property type="entry name" value="MCP"/>
</dbReference>
<dbReference type="InterPro" id="IPR018108">
    <property type="entry name" value="MCP_transmembrane"/>
</dbReference>
<evidence type="ECO:0000256" key="3">
    <source>
        <dbReference type="ARBA" id="ARBA00022692"/>
    </source>
</evidence>
<protein>
    <submittedName>
        <fullName evidence="13">9279_t:CDS:1</fullName>
    </submittedName>
</protein>
<dbReference type="InterPro" id="IPR023395">
    <property type="entry name" value="MCP_dom_sf"/>
</dbReference>
<evidence type="ECO:0000256" key="10">
    <source>
        <dbReference type="RuleBase" id="RU000488"/>
    </source>
</evidence>
<feature type="domain" description="EF-hand" evidence="12">
    <location>
        <begin position="171"/>
        <end position="206"/>
    </location>
</feature>
<dbReference type="PANTHER" id="PTHR24089">
    <property type="entry name" value="SOLUTE CARRIER FAMILY 25"/>
    <property type="match status" value="1"/>
</dbReference>
<feature type="repeat" description="Solcar" evidence="9">
    <location>
        <begin position="364"/>
        <end position="459"/>
    </location>
</feature>
<dbReference type="Pfam" id="PF13202">
    <property type="entry name" value="EF-hand_5"/>
    <property type="match status" value="1"/>
</dbReference>
<dbReference type="InterPro" id="IPR018247">
    <property type="entry name" value="EF_Hand_1_Ca_BS"/>
</dbReference>
<dbReference type="PROSITE" id="PS00018">
    <property type="entry name" value="EF_HAND_1"/>
    <property type="match status" value="2"/>
</dbReference>
<evidence type="ECO:0000313" key="13">
    <source>
        <dbReference type="EMBL" id="CAG8442925.1"/>
    </source>
</evidence>
<feature type="compositionally biased region" description="Basic and acidic residues" evidence="11">
    <location>
        <begin position="33"/>
        <end position="51"/>
    </location>
</feature>
<dbReference type="Gene3D" id="1.10.238.10">
    <property type="entry name" value="EF-hand"/>
    <property type="match status" value="1"/>
</dbReference>
<keyword evidence="7" id="KW-0496">Mitochondrion</keyword>
<evidence type="ECO:0000256" key="9">
    <source>
        <dbReference type="PROSITE-ProRule" id="PRU00282"/>
    </source>
</evidence>
<dbReference type="SUPFAM" id="SSF47473">
    <property type="entry name" value="EF-hand"/>
    <property type="match status" value="1"/>
</dbReference>
<evidence type="ECO:0000256" key="8">
    <source>
        <dbReference type="ARBA" id="ARBA00023136"/>
    </source>
</evidence>
<keyword evidence="3 9" id="KW-0812">Transmembrane</keyword>
<dbReference type="GO" id="GO:0055085">
    <property type="term" value="P:transmembrane transport"/>
    <property type="evidence" value="ECO:0007669"/>
    <property type="project" value="InterPro"/>
</dbReference>
<accession>A0A9N8YP55</accession>
<dbReference type="Pfam" id="PF00153">
    <property type="entry name" value="Mito_carr"/>
    <property type="match status" value="3"/>
</dbReference>
<dbReference type="AlphaFoldDB" id="A0A9N8YP55"/>
<gene>
    <name evidence="13" type="ORF">ALEPTO_LOCUS462</name>
</gene>
<feature type="domain" description="EF-hand" evidence="12">
    <location>
        <begin position="67"/>
        <end position="102"/>
    </location>
</feature>
<dbReference type="EMBL" id="CAJVPS010000027">
    <property type="protein sequence ID" value="CAG8442925.1"/>
    <property type="molecule type" value="Genomic_DNA"/>
</dbReference>
<evidence type="ECO:0000256" key="7">
    <source>
        <dbReference type="ARBA" id="ARBA00023128"/>
    </source>
</evidence>
<evidence type="ECO:0000256" key="4">
    <source>
        <dbReference type="ARBA" id="ARBA00022737"/>
    </source>
</evidence>
<name>A0A9N8YP55_9GLOM</name>
<proteinExistence type="inferred from homology"/>
<comment type="similarity">
    <text evidence="10">Belongs to the mitochondrial carrier (TC 2.A.29) family.</text>
</comment>
<dbReference type="InterPro" id="IPR002048">
    <property type="entry name" value="EF_hand_dom"/>
</dbReference>
<evidence type="ECO:0000256" key="6">
    <source>
        <dbReference type="ARBA" id="ARBA00022989"/>
    </source>
</evidence>
<feature type="repeat" description="Solcar" evidence="9">
    <location>
        <begin position="232"/>
        <end position="352"/>
    </location>
</feature>
<dbReference type="PROSITE" id="PS50920">
    <property type="entry name" value="SOLCAR"/>
    <property type="match status" value="3"/>
</dbReference>
<evidence type="ECO:0000313" key="14">
    <source>
        <dbReference type="Proteomes" id="UP000789508"/>
    </source>
</evidence>
<keyword evidence="5" id="KW-0106">Calcium</keyword>
<keyword evidence="8 9" id="KW-0472">Membrane</keyword>
<keyword evidence="4" id="KW-0677">Repeat</keyword>
<feature type="compositionally biased region" description="Polar residues" evidence="11">
    <location>
        <begin position="1"/>
        <end position="14"/>
    </location>
</feature>
<sequence length="553" mass="61198">MSSEAKNTVETTLISKNSNNKSKLSYASTSDYSNKKPESSDQPKLDNDKTHPSSPPSSSSYHENEAARVARIRKVFDELDKNGTGFLDREKIQKGLSELKNLPARNKYASELLQRCDTSKDGLVDFQEFKTFVEEKEKELWKLFVEIDKSRDMALQPEELEGALWKAGIHCTKQELKNFIHTMDKDGNGVIDFGEWRDFLLLLPSETTLHEIYYFYRSVAQINIDGEAVIPVTNPKYFVAGALAGAVSRTATAPFDRLKIFLQTQTVAPSLKLSATKTLQKQQHGGVIDNKNVAAPVARQSTSGLSNVTNAIKELYRQGGILNFFRGNGLNVAKIAPENSIKFYSYEQSKAIISYSTGQSVESIGMSGRFLAGGIAGLLSQFSIYPLEALKTRVMSSAGVSSSTGSRNVGNNSLLLRTAKEMWQIQGPRTFYRGLTPALIGVFPYSAIDMSVYENLKMAYMKWDEARCGMISGSVGATAVYPLSLVRTRLQAQGTLGHPQKYVNAFDVIQKTYACEGIRGFYKGLMPTLIKVVPAAAIFYVAYEQAKSKLKLP</sequence>
<evidence type="ECO:0000256" key="5">
    <source>
        <dbReference type="ARBA" id="ARBA00022837"/>
    </source>
</evidence>
<feature type="repeat" description="Solcar" evidence="9">
    <location>
        <begin position="460"/>
        <end position="549"/>
    </location>
</feature>
<keyword evidence="6" id="KW-1133">Transmembrane helix</keyword>
<dbReference type="SUPFAM" id="SSF103506">
    <property type="entry name" value="Mitochondrial carrier"/>
    <property type="match status" value="1"/>
</dbReference>
<reference evidence="13" key="1">
    <citation type="submission" date="2021-06" db="EMBL/GenBank/DDBJ databases">
        <authorList>
            <person name="Kallberg Y."/>
            <person name="Tangrot J."/>
            <person name="Rosling A."/>
        </authorList>
    </citation>
    <scope>NUCLEOTIDE SEQUENCE</scope>
    <source>
        <strain evidence="13">FL130A</strain>
    </source>
</reference>
<dbReference type="OrthoDB" id="270584at2759"/>
<evidence type="ECO:0000256" key="1">
    <source>
        <dbReference type="ARBA" id="ARBA00004448"/>
    </source>
</evidence>
<evidence type="ECO:0000256" key="2">
    <source>
        <dbReference type="ARBA" id="ARBA00022448"/>
    </source>
</evidence>
<keyword evidence="14" id="KW-1185">Reference proteome</keyword>
<feature type="domain" description="EF-hand" evidence="12">
    <location>
        <begin position="104"/>
        <end position="139"/>
    </location>
</feature>
<dbReference type="SMART" id="SM00054">
    <property type="entry name" value="EFh"/>
    <property type="match status" value="4"/>
</dbReference>
<comment type="caution">
    <text evidence="13">The sequence shown here is derived from an EMBL/GenBank/DDBJ whole genome shotgun (WGS) entry which is preliminary data.</text>
</comment>
<dbReference type="Pfam" id="PF13499">
    <property type="entry name" value="EF-hand_7"/>
    <property type="match status" value="1"/>
</dbReference>
<keyword evidence="2 10" id="KW-0813">Transport</keyword>
<evidence type="ECO:0000256" key="11">
    <source>
        <dbReference type="SAM" id="MobiDB-lite"/>
    </source>
</evidence>
<dbReference type="CDD" id="cd00051">
    <property type="entry name" value="EFh"/>
    <property type="match status" value="1"/>
</dbReference>
<dbReference type="Gene3D" id="1.50.40.10">
    <property type="entry name" value="Mitochondrial carrier domain"/>
    <property type="match status" value="1"/>
</dbReference>
<dbReference type="PRINTS" id="PR00926">
    <property type="entry name" value="MITOCARRIER"/>
</dbReference>
<dbReference type="Proteomes" id="UP000789508">
    <property type="component" value="Unassembled WGS sequence"/>
</dbReference>
<comment type="subcellular location">
    <subcellularLocation>
        <location evidence="1">Mitochondrion inner membrane</location>
        <topology evidence="1">Multi-pass membrane protein</topology>
    </subcellularLocation>
</comment>
<evidence type="ECO:0000259" key="12">
    <source>
        <dbReference type="PROSITE" id="PS50222"/>
    </source>
</evidence>
<dbReference type="GO" id="GO:0005509">
    <property type="term" value="F:calcium ion binding"/>
    <property type="evidence" value="ECO:0007669"/>
    <property type="project" value="InterPro"/>
</dbReference>
<dbReference type="GO" id="GO:0005743">
    <property type="term" value="C:mitochondrial inner membrane"/>
    <property type="evidence" value="ECO:0007669"/>
    <property type="project" value="UniProtKB-SubCell"/>
</dbReference>
<organism evidence="13 14">
    <name type="scientific">Ambispora leptoticha</name>
    <dbReference type="NCBI Taxonomy" id="144679"/>
    <lineage>
        <taxon>Eukaryota</taxon>
        <taxon>Fungi</taxon>
        <taxon>Fungi incertae sedis</taxon>
        <taxon>Mucoromycota</taxon>
        <taxon>Glomeromycotina</taxon>
        <taxon>Glomeromycetes</taxon>
        <taxon>Archaeosporales</taxon>
        <taxon>Ambisporaceae</taxon>
        <taxon>Ambispora</taxon>
    </lineage>
</organism>
<dbReference type="InterPro" id="IPR011992">
    <property type="entry name" value="EF-hand-dom_pair"/>
</dbReference>
<feature type="region of interest" description="Disordered" evidence="11">
    <location>
        <begin position="1"/>
        <end position="65"/>
    </location>
</feature>
<dbReference type="PROSITE" id="PS50222">
    <property type="entry name" value="EF_HAND_2"/>
    <property type="match status" value="3"/>
</dbReference>